<dbReference type="PANTHER" id="PTHR43544">
    <property type="entry name" value="SHORT-CHAIN DEHYDROGENASE/REDUCTASE"/>
    <property type="match status" value="1"/>
</dbReference>
<gene>
    <name evidence="1" type="ORF">LJ739_16555</name>
</gene>
<sequence>MTDRLAALVVGGSGAIGRALCQALVEEDGVSAVYAVTRSPVTVPEGVQRLDCDEQEDNVAAVCDALLEKGPFGRVIVATGMLHNQQFKGLPEKRLESLTADGLQASFLVNTVLPALWLKHSLALMEDAPAAAFVALSARVGSISDNRLGGWYSYRASKAALNMVLKTAQVEMQRRAPHVALLAYHPGTVDSPLSAPFQRNVAPHKLFEPEFTARQLLSIIPTLKAQEGPFFVDWQGKPIPW</sequence>
<reference evidence="1 2" key="1">
    <citation type="submission" date="2021-10" db="EMBL/GenBank/DDBJ databases">
        <title>Draft genome of Aestuariibacter halophilus JC2043.</title>
        <authorList>
            <person name="Emsley S.A."/>
            <person name="Pfannmuller K.M."/>
            <person name="Ushijima B."/>
            <person name="Saw J.H."/>
            <person name="Videau P."/>
        </authorList>
    </citation>
    <scope>NUCLEOTIDE SEQUENCE [LARGE SCALE GENOMIC DNA]</scope>
    <source>
        <strain evidence="1 2">JC2043</strain>
    </source>
</reference>
<evidence type="ECO:0000313" key="2">
    <source>
        <dbReference type="Proteomes" id="UP001520878"/>
    </source>
</evidence>
<dbReference type="Pfam" id="PF00106">
    <property type="entry name" value="adh_short"/>
    <property type="match status" value="1"/>
</dbReference>
<evidence type="ECO:0000313" key="1">
    <source>
        <dbReference type="EMBL" id="MCC2617865.1"/>
    </source>
</evidence>
<proteinExistence type="predicted"/>
<dbReference type="InterPro" id="IPR036291">
    <property type="entry name" value="NAD(P)-bd_dom_sf"/>
</dbReference>
<dbReference type="InterPro" id="IPR051468">
    <property type="entry name" value="Fungal_SecMetab_SDRs"/>
</dbReference>
<comment type="caution">
    <text evidence="1">The sequence shown here is derived from an EMBL/GenBank/DDBJ whole genome shotgun (WGS) entry which is preliminary data.</text>
</comment>
<dbReference type="InterPro" id="IPR002347">
    <property type="entry name" value="SDR_fam"/>
</dbReference>
<keyword evidence="2" id="KW-1185">Reference proteome</keyword>
<dbReference type="RefSeq" id="WP_229162266.1">
    <property type="nucleotide sequence ID" value="NZ_JAJEWP010000006.1"/>
</dbReference>
<dbReference type="PRINTS" id="PR00081">
    <property type="entry name" value="GDHRDH"/>
</dbReference>
<dbReference type="Proteomes" id="UP001520878">
    <property type="component" value="Unassembled WGS sequence"/>
</dbReference>
<dbReference type="EMBL" id="JAJEWP010000006">
    <property type="protein sequence ID" value="MCC2617865.1"/>
    <property type="molecule type" value="Genomic_DNA"/>
</dbReference>
<name>A0ABS8GDB9_9ALTE</name>
<dbReference type="PANTHER" id="PTHR43544:SF12">
    <property type="entry name" value="NAD(P)-BINDING ROSSMANN-FOLD SUPERFAMILY PROTEIN"/>
    <property type="match status" value="1"/>
</dbReference>
<organism evidence="1 2">
    <name type="scientific">Fluctibacter halophilus</name>
    <dbReference type="NCBI Taxonomy" id="226011"/>
    <lineage>
        <taxon>Bacteria</taxon>
        <taxon>Pseudomonadati</taxon>
        <taxon>Pseudomonadota</taxon>
        <taxon>Gammaproteobacteria</taxon>
        <taxon>Alteromonadales</taxon>
        <taxon>Alteromonadaceae</taxon>
        <taxon>Fluctibacter</taxon>
    </lineage>
</organism>
<accession>A0ABS8GDB9</accession>
<dbReference type="Gene3D" id="3.40.50.720">
    <property type="entry name" value="NAD(P)-binding Rossmann-like Domain"/>
    <property type="match status" value="1"/>
</dbReference>
<dbReference type="SUPFAM" id="SSF51735">
    <property type="entry name" value="NAD(P)-binding Rossmann-fold domains"/>
    <property type="match status" value="1"/>
</dbReference>
<protein>
    <submittedName>
        <fullName evidence="1">SDR family NAD(P)-dependent oxidoreductase</fullName>
    </submittedName>
</protein>